<dbReference type="Pfam" id="PF20250">
    <property type="entry name" value="FapA_N"/>
    <property type="match status" value="1"/>
</dbReference>
<protein>
    <submittedName>
        <fullName evidence="3">FapA family protein</fullName>
    </submittedName>
</protein>
<dbReference type="SUPFAM" id="SSF63848">
    <property type="entry name" value="Cell-division inhibitor MinC, C-terminal domain"/>
    <property type="match status" value="1"/>
</dbReference>
<name>A0ABN1BE96_9BACI</name>
<dbReference type="PANTHER" id="PTHR38032:SF1">
    <property type="entry name" value="RNA-BINDING PROTEIN KHPB N-TERMINAL DOMAIN-CONTAINING PROTEIN"/>
    <property type="match status" value="1"/>
</dbReference>
<feature type="domain" description="Flagellar Assembly Protein A N-terminal region" evidence="2">
    <location>
        <begin position="11"/>
        <end position="183"/>
    </location>
</feature>
<organism evidence="3 4">
    <name type="scientific">Salinibacillus aidingensis</name>
    <dbReference type="NCBI Taxonomy" id="237684"/>
    <lineage>
        <taxon>Bacteria</taxon>
        <taxon>Bacillati</taxon>
        <taxon>Bacillota</taxon>
        <taxon>Bacilli</taxon>
        <taxon>Bacillales</taxon>
        <taxon>Bacillaceae</taxon>
        <taxon>Salinibacillus</taxon>
    </lineage>
</organism>
<dbReference type="RefSeq" id="WP_343841173.1">
    <property type="nucleotide sequence ID" value="NZ_BAAADO010000004.1"/>
</dbReference>
<proteinExistence type="predicted"/>
<dbReference type="InterPro" id="IPR046865">
    <property type="entry name" value="FapA_b_solenoid"/>
</dbReference>
<accession>A0ABN1BE96</accession>
<dbReference type="InterPro" id="IPR036145">
    <property type="entry name" value="MinC_C_sf"/>
</dbReference>
<evidence type="ECO:0000256" key="1">
    <source>
        <dbReference type="SAM" id="Coils"/>
    </source>
</evidence>
<feature type="coiled-coil region" evidence="1">
    <location>
        <begin position="337"/>
        <end position="371"/>
    </location>
</feature>
<dbReference type="Pfam" id="PF03961">
    <property type="entry name" value="FapA"/>
    <property type="match status" value="1"/>
</dbReference>
<gene>
    <name evidence="3" type="ORF">GCM10008986_23200</name>
</gene>
<reference evidence="3 4" key="1">
    <citation type="journal article" date="2019" name="Int. J. Syst. Evol. Microbiol.">
        <title>The Global Catalogue of Microorganisms (GCM) 10K type strain sequencing project: providing services to taxonomists for standard genome sequencing and annotation.</title>
        <authorList>
            <consortium name="The Broad Institute Genomics Platform"/>
            <consortium name="The Broad Institute Genome Sequencing Center for Infectious Disease"/>
            <person name="Wu L."/>
            <person name="Ma J."/>
        </authorList>
    </citation>
    <scope>NUCLEOTIDE SEQUENCE [LARGE SCALE GENOMIC DNA]</scope>
    <source>
        <strain evidence="3 4">JCM 12389</strain>
    </source>
</reference>
<evidence type="ECO:0000313" key="4">
    <source>
        <dbReference type="Proteomes" id="UP001500880"/>
    </source>
</evidence>
<dbReference type="PANTHER" id="PTHR38032">
    <property type="entry name" value="POLYMERASE-RELATED"/>
    <property type="match status" value="1"/>
</dbReference>
<dbReference type="Proteomes" id="UP001500880">
    <property type="component" value="Unassembled WGS sequence"/>
</dbReference>
<keyword evidence="1" id="KW-0175">Coiled coil</keyword>
<dbReference type="InterPro" id="IPR046866">
    <property type="entry name" value="FapA_N"/>
</dbReference>
<sequence>MVSLNSAKDWFRISVTEDQMEAYLELRGDFERDFERDEITIEDLQELFDESNITFGHLDEQINRITENPSLVTFPCLIAAGQPVEHGKDGRVEFFINLQSDLSIEEKENLDFREVMKIPKVTGGEPILKMIPPTDGNSGLNVFGAEVKPQEGKIARVKAGKNTKWASEDTLIATMDGQVSLVDRSIQVLPTYEVNHDVDLRSGNIDFNGSVVIHGDIPSGFTVKAKGDIHVMGLVESAVLEAGGSIFIQKGISAVHKGMVRSGLDVHTKYINQGNVEAGRNIFVEQSILLSQCTARETIFCQRGSIIGGHLSAGQHIYVKDLGNRLEAETNIYLGENKDHLDTLQHLEDRLTELKNTINKLKQLGEKLKKIASIRGELTFSEKDTLLKQEKSLRAATSEYLEVQKQLSEKKEINVDFSQPVFYIHGILYPNSKVNFGKYQKNFLTQSRNVKIKLEGSEIQVSPFH</sequence>
<evidence type="ECO:0000313" key="3">
    <source>
        <dbReference type="EMBL" id="GAA0495764.1"/>
    </source>
</evidence>
<keyword evidence="4" id="KW-1185">Reference proteome</keyword>
<dbReference type="InterPro" id="IPR016098">
    <property type="entry name" value="CAP/MinC_C"/>
</dbReference>
<comment type="caution">
    <text evidence="3">The sequence shown here is derived from an EMBL/GenBank/DDBJ whole genome shotgun (WGS) entry which is preliminary data.</text>
</comment>
<dbReference type="EMBL" id="BAAADO010000004">
    <property type="protein sequence ID" value="GAA0495764.1"/>
    <property type="molecule type" value="Genomic_DNA"/>
</dbReference>
<evidence type="ECO:0000259" key="2">
    <source>
        <dbReference type="Pfam" id="PF20250"/>
    </source>
</evidence>
<dbReference type="Gene3D" id="2.160.20.70">
    <property type="match status" value="1"/>
</dbReference>
<dbReference type="InterPro" id="IPR005646">
    <property type="entry name" value="FapA"/>
</dbReference>